<comment type="caution">
    <text evidence="1">The sequence shown here is derived from an EMBL/GenBank/DDBJ whole genome shotgun (WGS) entry which is preliminary data.</text>
</comment>
<proteinExistence type="predicted"/>
<organism evidence="1 2">
    <name type="scientific">Chromobacterium sinusclupearum</name>
    <dbReference type="NCBI Taxonomy" id="2077146"/>
    <lineage>
        <taxon>Bacteria</taxon>
        <taxon>Pseudomonadati</taxon>
        <taxon>Pseudomonadota</taxon>
        <taxon>Betaproteobacteria</taxon>
        <taxon>Neisseriales</taxon>
        <taxon>Chromobacteriaceae</taxon>
        <taxon>Chromobacterium</taxon>
    </lineage>
</organism>
<dbReference type="EMBL" id="PPTF01000016">
    <property type="protein sequence ID" value="POA99828.1"/>
    <property type="molecule type" value="Genomic_DNA"/>
</dbReference>
<sequence length="66" mass="7182">MIQPTPILPANRIGTITLHLFDNGVAEAIIENPGRPLQDALARCMGRLIHEAGIIRADKLQQEAQA</sequence>
<name>A0A2K4MRV3_9NEIS</name>
<keyword evidence="2" id="KW-1185">Reference proteome</keyword>
<dbReference type="Proteomes" id="UP000236416">
    <property type="component" value="Unassembled WGS sequence"/>
</dbReference>
<gene>
    <name evidence="1" type="ORF">C2134_04450</name>
</gene>
<reference evidence="1 2" key="1">
    <citation type="submission" date="2018-01" db="EMBL/GenBank/DDBJ databases">
        <title>Genomic Sequence of Chromobacterium MWU13-2610 from wild cranberry bogs within the Cape Cod National Seashore.</title>
        <authorList>
            <person name="O'Hara-Hanley K."/>
            <person name="Soby S."/>
            <person name="Harrison A."/>
        </authorList>
    </citation>
    <scope>NUCLEOTIDE SEQUENCE [LARGE SCALE GENOMIC DNA]</scope>
    <source>
        <strain evidence="1 2">MWU13-2610</strain>
    </source>
</reference>
<evidence type="ECO:0000313" key="1">
    <source>
        <dbReference type="EMBL" id="POA99828.1"/>
    </source>
</evidence>
<protein>
    <submittedName>
        <fullName evidence="1">Uncharacterized protein</fullName>
    </submittedName>
</protein>
<dbReference type="AlphaFoldDB" id="A0A2K4MRV3"/>
<accession>A0A2K4MRV3</accession>
<evidence type="ECO:0000313" key="2">
    <source>
        <dbReference type="Proteomes" id="UP000236416"/>
    </source>
</evidence>
<dbReference type="RefSeq" id="WP_103317863.1">
    <property type="nucleotide sequence ID" value="NZ_PPTF01000016.1"/>
</dbReference>